<evidence type="ECO:0000313" key="7">
    <source>
        <dbReference type="Proteomes" id="UP000611629"/>
    </source>
</evidence>
<comment type="similarity">
    <text evidence="4">Belongs to the zinc-containing alcohol dehydrogenase family.</text>
</comment>
<evidence type="ECO:0000256" key="4">
    <source>
        <dbReference type="RuleBase" id="RU361277"/>
    </source>
</evidence>
<dbReference type="PANTHER" id="PTHR43401">
    <property type="entry name" value="L-THREONINE 3-DEHYDROGENASE"/>
    <property type="match status" value="1"/>
</dbReference>
<dbReference type="Pfam" id="PF08240">
    <property type="entry name" value="ADH_N"/>
    <property type="match status" value="1"/>
</dbReference>
<keyword evidence="3" id="KW-0560">Oxidoreductase</keyword>
<dbReference type="SMART" id="SM00829">
    <property type="entry name" value="PKS_ER"/>
    <property type="match status" value="1"/>
</dbReference>
<keyword evidence="2 4" id="KW-0862">Zinc</keyword>
<dbReference type="Gene3D" id="3.90.180.10">
    <property type="entry name" value="Medium-chain alcohol dehydrogenases, catalytic domain"/>
    <property type="match status" value="1"/>
</dbReference>
<evidence type="ECO:0000259" key="5">
    <source>
        <dbReference type="SMART" id="SM00829"/>
    </source>
</evidence>
<protein>
    <submittedName>
        <fullName evidence="6">Zinc-binding dehydrogenase</fullName>
    </submittedName>
</protein>
<gene>
    <name evidence="6" type="ORF">HZF24_01225</name>
</gene>
<keyword evidence="1 4" id="KW-0479">Metal-binding</keyword>
<keyword evidence="7" id="KW-1185">Reference proteome</keyword>
<dbReference type="InterPro" id="IPR013149">
    <property type="entry name" value="ADH-like_C"/>
</dbReference>
<dbReference type="Pfam" id="PF00107">
    <property type="entry name" value="ADH_zinc_N"/>
    <property type="match status" value="1"/>
</dbReference>
<evidence type="ECO:0000256" key="2">
    <source>
        <dbReference type="ARBA" id="ARBA00022833"/>
    </source>
</evidence>
<sequence length="344" mass="37515">MKAVVKVKRGKNNIEIHEVEKPLCQDNEVLINIKAIGVCGTDYHIYTDEYDTVPPLIIGHEFSGVIAEVGKNVKGFNVGERVISELSVQSCGVCRYCKTGNPQICLDKKAPGTHINGVYTEYINMPAALVHKISDNISFEEAAVIEPAAIVAHSLLQRTKIEPEDFVVVIGPGPIGLLAIQMAKIQGARKVAIVGTDIDKDSRLKIAEGLGCDYIINASAEDPADIIYELTEGLGADVVVECSGSTPGINSGINMLRKQGRMCVIGIPGPEKIHIEWKKAVIKALNIVCTFSSSPLSWNWVISMLDRKALNLDSIISHKEPLERYEYIFEEISKGNVIKAVLLP</sequence>
<dbReference type="Gene3D" id="3.40.50.720">
    <property type="entry name" value="NAD(P)-binding Rossmann-like Domain"/>
    <property type="match status" value="1"/>
</dbReference>
<dbReference type="InterPro" id="IPR011032">
    <property type="entry name" value="GroES-like_sf"/>
</dbReference>
<reference evidence="6" key="1">
    <citation type="submission" date="2020-07" db="EMBL/GenBank/DDBJ databases">
        <title>Genomic analysis of a strain of Sedimentibacter Hydroxybenzoicus DSM7310.</title>
        <authorList>
            <person name="Ma S."/>
        </authorList>
    </citation>
    <scope>NUCLEOTIDE SEQUENCE</scope>
    <source>
        <strain evidence="6">DSM 7310</strain>
    </source>
</reference>
<dbReference type="RefSeq" id="WP_179236436.1">
    <property type="nucleotide sequence ID" value="NZ_JACBNQ010000001.1"/>
</dbReference>
<organism evidence="6 7">
    <name type="scientific">Sedimentibacter hydroxybenzoicus DSM 7310</name>
    <dbReference type="NCBI Taxonomy" id="1123245"/>
    <lineage>
        <taxon>Bacteria</taxon>
        <taxon>Bacillati</taxon>
        <taxon>Bacillota</taxon>
        <taxon>Tissierellia</taxon>
        <taxon>Sedimentibacter</taxon>
    </lineage>
</organism>
<dbReference type="PANTHER" id="PTHR43401:SF2">
    <property type="entry name" value="L-THREONINE 3-DEHYDROGENASE"/>
    <property type="match status" value="1"/>
</dbReference>
<dbReference type="SUPFAM" id="SSF51735">
    <property type="entry name" value="NAD(P)-binding Rossmann-fold domains"/>
    <property type="match status" value="1"/>
</dbReference>
<evidence type="ECO:0000256" key="3">
    <source>
        <dbReference type="ARBA" id="ARBA00023002"/>
    </source>
</evidence>
<comment type="cofactor">
    <cofactor evidence="4">
        <name>Zn(2+)</name>
        <dbReference type="ChEBI" id="CHEBI:29105"/>
    </cofactor>
</comment>
<accession>A0A974GUW4</accession>
<dbReference type="InterPro" id="IPR050129">
    <property type="entry name" value="Zn_alcohol_dh"/>
</dbReference>
<dbReference type="SUPFAM" id="SSF50129">
    <property type="entry name" value="GroES-like"/>
    <property type="match status" value="1"/>
</dbReference>
<evidence type="ECO:0000313" key="6">
    <source>
        <dbReference type="EMBL" id="NYB72756.1"/>
    </source>
</evidence>
<dbReference type="EMBL" id="JACBNQ010000001">
    <property type="protein sequence ID" value="NYB72756.1"/>
    <property type="molecule type" value="Genomic_DNA"/>
</dbReference>
<feature type="domain" description="Enoyl reductase (ER)" evidence="5">
    <location>
        <begin position="10"/>
        <end position="342"/>
    </location>
</feature>
<evidence type="ECO:0000256" key="1">
    <source>
        <dbReference type="ARBA" id="ARBA00022723"/>
    </source>
</evidence>
<dbReference type="InterPro" id="IPR036291">
    <property type="entry name" value="NAD(P)-bd_dom_sf"/>
</dbReference>
<dbReference type="AlphaFoldDB" id="A0A974GUW4"/>
<proteinExistence type="inferred from homology"/>
<dbReference type="GO" id="GO:0008270">
    <property type="term" value="F:zinc ion binding"/>
    <property type="evidence" value="ECO:0007669"/>
    <property type="project" value="InterPro"/>
</dbReference>
<dbReference type="CDD" id="cd08258">
    <property type="entry name" value="Zn_ADH4"/>
    <property type="match status" value="1"/>
</dbReference>
<dbReference type="InterPro" id="IPR013154">
    <property type="entry name" value="ADH-like_N"/>
</dbReference>
<dbReference type="InterPro" id="IPR002328">
    <property type="entry name" value="ADH_Zn_CS"/>
</dbReference>
<dbReference type="Proteomes" id="UP000611629">
    <property type="component" value="Unassembled WGS sequence"/>
</dbReference>
<name>A0A974GUW4_SEDHY</name>
<dbReference type="InterPro" id="IPR020843">
    <property type="entry name" value="ER"/>
</dbReference>
<dbReference type="PROSITE" id="PS00059">
    <property type="entry name" value="ADH_ZINC"/>
    <property type="match status" value="1"/>
</dbReference>
<comment type="caution">
    <text evidence="6">The sequence shown here is derived from an EMBL/GenBank/DDBJ whole genome shotgun (WGS) entry which is preliminary data.</text>
</comment>
<dbReference type="GO" id="GO:0016491">
    <property type="term" value="F:oxidoreductase activity"/>
    <property type="evidence" value="ECO:0007669"/>
    <property type="project" value="UniProtKB-KW"/>
</dbReference>